<evidence type="ECO:0000313" key="2">
    <source>
        <dbReference type="EMBL" id="KAJ3256764.1"/>
    </source>
</evidence>
<proteinExistence type="predicted"/>
<comment type="caution">
    <text evidence="2">The sequence shown here is derived from an EMBL/GenBank/DDBJ whole genome shotgun (WGS) entry which is preliminary data.</text>
</comment>
<evidence type="ECO:0000313" key="3">
    <source>
        <dbReference type="Proteomes" id="UP001210925"/>
    </source>
</evidence>
<dbReference type="AlphaFoldDB" id="A0AAD5Y7Y8"/>
<keyword evidence="3" id="KW-1185">Reference proteome</keyword>
<gene>
    <name evidence="2" type="ORF">HK103_005137</name>
</gene>
<dbReference type="Pfam" id="PF14687">
    <property type="entry name" value="DUF4460"/>
    <property type="match status" value="1"/>
</dbReference>
<name>A0AAD5Y7Y8_9FUNG</name>
<protein>
    <recommendedName>
        <fullName evidence="1">DUF4460 domain-containing protein</fullName>
    </recommendedName>
</protein>
<accession>A0AAD5Y7Y8</accession>
<organism evidence="2 3">
    <name type="scientific">Boothiomyces macroporosus</name>
    <dbReference type="NCBI Taxonomy" id="261099"/>
    <lineage>
        <taxon>Eukaryota</taxon>
        <taxon>Fungi</taxon>
        <taxon>Fungi incertae sedis</taxon>
        <taxon>Chytridiomycota</taxon>
        <taxon>Chytridiomycota incertae sedis</taxon>
        <taxon>Chytridiomycetes</taxon>
        <taxon>Rhizophydiales</taxon>
        <taxon>Terramycetaceae</taxon>
        <taxon>Boothiomyces</taxon>
    </lineage>
</organism>
<dbReference type="InterPro" id="IPR028031">
    <property type="entry name" value="DUF4460"/>
</dbReference>
<sequence length="231" mass="27079">MDKLISVTRKYYNQLLLKVHPDYFANKPLIKRMNEKSIQELNLIMSNISSSDIEKLSPTNIQLATHSIQKTVKLDPFKTFTPLSIRNSLKKKEILTKSWTGEIINLCEEFGVEIGQDKQLWKKADNIVVQEKERFEEEVKAIILDQQFDAYHLPMVVYDKRLNHHQKSVAANKLVKYLNGLPWLVAYEFQQSTGIFVVPWNFDEALLKSYVKSNYDRVSIEFNQKLKEIKK</sequence>
<dbReference type="Proteomes" id="UP001210925">
    <property type="component" value="Unassembled WGS sequence"/>
</dbReference>
<feature type="domain" description="DUF4460" evidence="1">
    <location>
        <begin position="13"/>
        <end position="64"/>
    </location>
</feature>
<evidence type="ECO:0000259" key="1">
    <source>
        <dbReference type="Pfam" id="PF14687"/>
    </source>
</evidence>
<dbReference type="EMBL" id="JADGKB010000046">
    <property type="protein sequence ID" value="KAJ3256764.1"/>
    <property type="molecule type" value="Genomic_DNA"/>
</dbReference>
<reference evidence="2" key="1">
    <citation type="submission" date="2020-05" db="EMBL/GenBank/DDBJ databases">
        <title>Phylogenomic resolution of chytrid fungi.</title>
        <authorList>
            <person name="Stajich J.E."/>
            <person name="Amses K."/>
            <person name="Simmons R."/>
            <person name="Seto K."/>
            <person name="Myers J."/>
            <person name="Bonds A."/>
            <person name="Quandt C.A."/>
            <person name="Barry K."/>
            <person name="Liu P."/>
            <person name="Grigoriev I."/>
            <person name="Longcore J.E."/>
            <person name="James T.Y."/>
        </authorList>
    </citation>
    <scope>NUCLEOTIDE SEQUENCE</scope>
    <source>
        <strain evidence="2">PLAUS21</strain>
    </source>
</reference>